<sequence length="251" mass="26712">MEGHAAAELIGSFDVGSDFSCAPEAQCGACVAGPDFHVPVLSEFYRRCLQEPADEPEGWSTGDIPYRNTFGNIPQVRVTATVTPMGVAGQPITGSMAGHTGTSMGAVGAFCLHLRLSRTDGAPQLRTGVQAGSDSGPRVEFLRLQGAGEPAGDRVGRPRQRPCRQPRFRAFTLVKAHSRVGILVQDSQEACSICLEGIHAGELARTLPCFHMLHSACSRQYFRTRGALPSCPVCRCSIAPSTTRNAGENEA</sequence>
<dbReference type="PROSITE" id="PS50089">
    <property type="entry name" value="ZF_RING_2"/>
    <property type="match status" value="1"/>
</dbReference>
<gene>
    <name evidence="3" type="ORF">PBAH0796_LOCUS3621</name>
</gene>
<dbReference type="AlphaFoldDB" id="A0A7S0FA63"/>
<feature type="domain" description="RING-type" evidence="2">
    <location>
        <begin position="191"/>
        <end position="235"/>
    </location>
</feature>
<dbReference type="GO" id="GO:0008270">
    <property type="term" value="F:zinc ion binding"/>
    <property type="evidence" value="ECO:0007669"/>
    <property type="project" value="UniProtKB-KW"/>
</dbReference>
<organism evidence="3">
    <name type="scientific">Pyrodinium bahamense</name>
    <dbReference type="NCBI Taxonomy" id="73915"/>
    <lineage>
        <taxon>Eukaryota</taxon>
        <taxon>Sar</taxon>
        <taxon>Alveolata</taxon>
        <taxon>Dinophyceae</taxon>
        <taxon>Gonyaulacales</taxon>
        <taxon>Pyrocystaceae</taxon>
        <taxon>Pyrodinium</taxon>
    </lineage>
</organism>
<keyword evidence="1" id="KW-0862">Zinc</keyword>
<dbReference type="InterPro" id="IPR001841">
    <property type="entry name" value="Znf_RING"/>
</dbReference>
<dbReference type="SUPFAM" id="SSF57850">
    <property type="entry name" value="RING/U-box"/>
    <property type="match status" value="1"/>
</dbReference>
<protein>
    <recommendedName>
        <fullName evidence="2">RING-type domain-containing protein</fullName>
    </recommendedName>
</protein>
<dbReference type="SMART" id="SM00184">
    <property type="entry name" value="RING"/>
    <property type="match status" value="1"/>
</dbReference>
<dbReference type="Gene3D" id="3.30.40.10">
    <property type="entry name" value="Zinc/RING finger domain, C3HC4 (zinc finger)"/>
    <property type="match status" value="1"/>
</dbReference>
<evidence type="ECO:0000313" key="3">
    <source>
        <dbReference type="EMBL" id="CAD8347882.1"/>
    </source>
</evidence>
<name>A0A7S0FA63_9DINO</name>
<dbReference type="GO" id="GO:0006511">
    <property type="term" value="P:ubiquitin-dependent protein catabolic process"/>
    <property type="evidence" value="ECO:0007669"/>
    <property type="project" value="TreeGrafter"/>
</dbReference>
<dbReference type="EMBL" id="HBEG01006097">
    <property type="protein sequence ID" value="CAD8347882.1"/>
    <property type="molecule type" value="Transcribed_RNA"/>
</dbReference>
<reference evidence="3" key="1">
    <citation type="submission" date="2021-01" db="EMBL/GenBank/DDBJ databases">
        <authorList>
            <person name="Corre E."/>
            <person name="Pelletier E."/>
            <person name="Niang G."/>
            <person name="Scheremetjew M."/>
            <person name="Finn R."/>
            <person name="Kale V."/>
            <person name="Holt S."/>
            <person name="Cochrane G."/>
            <person name="Meng A."/>
            <person name="Brown T."/>
            <person name="Cohen L."/>
        </authorList>
    </citation>
    <scope>NUCLEOTIDE SEQUENCE</scope>
    <source>
        <strain evidence="3">Pbaha01</strain>
    </source>
</reference>
<dbReference type="Pfam" id="PF13639">
    <property type="entry name" value="zf-RING_2"/>
    <property type="match status" value="1"/>
</dbReference>
<keyword evidence="1" id="KW-0479">Metal-binding</keyword>
<dbReference type="GO" id="GO:0061630">
    <property type="term" value="F:ubiquitin protein ligase activity"/>
    <property type="evidence" value="ECO:0007669"/>
    <property type="project" value="TreeGrafter"/>
</dbReference>
<dbReference type="InterPro" id="IPR051826">
    <property type="entry name" value="E3_ubiquitin-ligase_domain"/>
</dbReference>
<keyword evidence="1" id="KW-0863">Zinc-finger</keyword>
<evidence type="ECO:0000259" key="2">
    <source>
        <dbReference type="PROSITE" id="PS50089"/>
    </source>
</evidence>
<proteinExistence type="predicted"/>
<accession>A0A7S0FA63</accession>
<dbReference type="InterPro" id="IPR013083">
    <property type="entry name" value="Znf_RING/FYVE/PHD"/>
</dbReference>
<dbReference type="PANTHER" id="PTHR22765:SF411">
    <property type="entry name" value="OS02G0248440 PROTEIN"/>
    <property type="match status" value="1"/>
</dbReference>
<evidence type="ECO:0000256" key="1">
    <source>
        <dbReference type="PROSITE-ProRule" id="PRU00175"/>
    </source>
</evidence>
<dbReference type="PANTHER" id="PTHR22765">
    <property type="entry name" value="RING FINGER AND PROTEASE ASSOCIATED DOMAIN-CONTAINING"/>
    <property type="match status" value="1"/>
</dbReference>